<keyword evidence="3" id="KW-1003">Cell membrane</keyword>
<dbReference type="EMBL" id="JAAIUW010000007">
    <property type="protein sequence ID" value="KAF7824721.1"/>
    <property type="molecule type" value="Genomic_DNA"/>
</dbReference>
<keyword evidence="7" id="KW-0677">Repeat</keyword>
<comment type="subcellular location">
    <subcellularLocation>
        <location evidence="1">Cell membrane</location>
        <topology evidence="1">Single-pass type I membrane protein</topology>
    </subcellularLocation>
</comment>
<keyword evidence="11" id="KW-0325">Glycoprotein</keyword>
<feature type="signal peptide" evidence="13">
    <location>
        <begin position="1"/>
        <end position="21"/>
    </location>
</feature>
<keyword evidence="4" id="KW-0433">Leucine-rich repeat</keyword>
<dbReference type="SMART" id="SM00365">
    <property type="entry name" value="LRR_SD22"/>
    <property type="match status" value="6"/>
</dbReference>
<dbReference type="GO" id="GO:0005886">
    <property type="term" value="C:plasma membrane"/>
    <property type="evidence" value="ECO:0007669"/>
    <property type="project" value="UniProtKB-SubCell"/>
</dbReference>
<dbReference type="Gene3D" id="3.80.10.10">
    <property type="entry name" value="Ribonuclease Inhibitor"/>
    <property type="match status" value="5"/>
</dbReference>
<protein>
    <submittedName>
        <fullName evidence="16">Receptor-like protein EIX2</fullName>
    </submittedName>
</protein>
<feature type="domain" description="Leucine-rich repeat-containing N-terminal plant-type" evidence="14">
    <location>
        <begin position="41"/>
        <end position="74"/>
    </location>
</feature>
<feature type="transmembrane region" description="Helical" evidence="12">
    <location>
        <begin position="902"/>
        <end position="925"/>
    </location>
</feature>
<keyword evidence="9 12" id="KW-0472">Membrane</keyword>
<feature type="domain" description="Disease resistance R13L4/SHOC-2-like LRR" evidence="15">
    <location>
        <begin position="297"/>
        <end position="431"/>
    </location>
</feature>
<proteinExistence type="inferred from homology"/>
<dbReference type="InterPro" id="IPR046956">
    <property type="entry name" value="RLP23-like"/>
</dbReference>
<evidence type="ECO:0000256" key="2">
    <source>
        <dbReference type="ARBA" id="ARBA00009592"/>
    </source>
</evidence>
<organism evidence="16 17">
    <name type="scientific">Senna tora</name>
    <dbReference type="NCBI Taxonomy" id="362788"/>
    <lineage>
        <taxon>Eukaryota</taxon>
        <taxon>Viridiplantae</taxon>
        <taxon>Streptophyta</taxon>
        <taxon>Embryophyta</taxon>
        <taxon>Tracheophyta</taxon>
        <taxon>Spermatophyta</taxon>
        <taxon>Magnoliopsida</taxon>
        <taxon>eudicotyledons</taxon>
        <taxon>Gunneridae</taxon>
        <taxon>Pentapetalae</taxon>
        <taxon>rosids</taxon>
        <taxon>fabids</taxon>
        <taxon>Fabales</taxon>
        <taxon>Fabaceae</taxon>
        <taxon>Caesalpinioideae</taxon>
        <taxon>Cassia clade</taxon>
        <taxon>Senna</taxon>
    </lineage>
</organism>
<keyword evidence="10 16" id="KW-0675">Receptor</keyword>
<evidence type="ECO:0000256" key="5">
    <source>
        <dbReference type="ARBA" id="ARBA00022692"/>
    </source>
</evidence>
<evidence type="ECO:0000256" key="4">
    <source>
        <dbReference type="ARBA" id="ARBA00022614"/>
    </source>
</evidence>
<evidence type="ECO:0000313" key="16">
    <source>
        <dbReference type="EMBL" id="KAF7824721.1"/>
    </source>
</evidence>
<dbReference type="SUPFAM" id="SSF52047">
    <property type="entry name" value="RNI-like"/>
    <property type="match status" value="1"/>
</dbReference>
<dbReference type="PANTHER" id="PTHR48063:SF112">
    <property type="entry name" value="RECEPTOR LIKE PROTEIN 30-LIKE"/>
    <property type="match status" value="1"/>
</dbReference>
<evidence type="ECO:0000256" key="9">
    <source>
        <dbReference type="ARBA" id="ARBA00023136"/>
    </source>
</evidence>
<evidence type="ECO:0000256" key="13">
    <source>
        <dbReference type="SAM" id="SignalP"/>
    </source>
</evidence>
<dbReference type="InterPro" id="IPR003591">
    <property type="entry name" value="Leu-rich_rpt_typical-subtyp"/>
</dbReference>
<dbReference type="SMART" id="SM00369">
    <property type="entry name" value="LRR_TYP"/>
    <property type="match status" value="16"/>
</dbReference>
<keyword evidence="5 12" id="KW-0812">Transmembrane</keyword>
<comment type="caution">
    <text evidence="16">The sequence shown here is derived from an EMBL/GenBank/DDBJ whole genome shotgun (WGS) entry which is preliminary data.</text>
</comment>
<dbReference type="AlphaFoldDB" id="A0A834WMI5"/>
<dbReference type="InterPro" id="IPR032675">
    <property type="entry name" value="LRR_dom_sf"/>
</dbReference>
<dbReference type="Pfam" id="PF08263">
    <property type="entry name" value="LRRNT_2"/>
    <property type="match status" value="1"/>
</dbReference>
<dbReference type="Proteomes" id="UP000634136">
    <property type="component" value="Unassembled WGS sequence"/>
</dbReference>
<keyword evidence="6 13" id="KW-0732">Signal</keyword>
<dbReference type="SUPFAM" id="SSF52058">
    <property type="entry name" value="L domain-like"/>
    <property type="match status" value="3"/>
</dbReference>
<evidence type="ECO:0000256" key="8">
    <source>
        <dbReference type="ARBA" id="ARBA00022989"/>
    </source>
</evidence>
<evidence type="ECO:0000313" key="17">
    <source>
        <dbReference type="Proteomes" id="UP000634136"/>
    </source>
</evidence>
<dbReference type="OrthoDB" id="1060944at2759"/>
<evidence type="ECO:0000256" key="11">
    <source>
        <dbReference type="ARBA" id="ARBA00023180"/>
    </source>
</evidence>
<dbReference type="Pfam" id="PF23598">
    <property type="entry name" value="LRR_14"/>
    <property type="match status" value="1"/>
</dbReference>
<evidence type="ECO:0000256" key="6">
    <source>
        <dbReference type="ARBA" id="ARBA00022729"/>
    </source>
</evidence>
<dbReference type="InterPro" id="IPR013210">
    <property type="entry name" value="LRR_N_plant-typ"/>
</dbReference>
<dbReference type="PANTHER" id="PTHR48063">
    <property type="entry name" value="LRR RECEPTOR-LIKE KINASE"/>
    <property type="match status" value="1"/>
</dbReference>
<dbReference type="FunFam" id="3.80.10.10:FF:000111">
    <property type="entry name" value="LRR receptor-like serine/threonine-protein kinase ERECTA"/>
    <property type="match status" value="1"/>
</dbReference>
<sequence length="966" mass="108645">MRISYESLVFGFVLLFSECSTLWFMSEINASSSSSSIFCIEHERQALLKFKASFKDPSTSYRLSTWKGRDCCQWQDFEYDMEADEVNPSLLKLKYLSYLDLSGKNFHASPVPMFLGSMKQLTHLFLSRSNFSGSIPHNLGNLTNLVLLDLRGIRHLQIDDGIQWISQLQSLQHLDMSYVNLSKAHTLFQVLNMLPSLLQLHLRDCELDNFLESPFLNAFQNMTSLRVLDLSRNNLNSTPLWLEKCNHLVELHLSGNKLDGSIPNALRNLTSLAQLDLSFNNFISPIPSWFFEIYNCNLRVLDLSGNKFSGHLPSWLGKFDKLRTIDLSSNSFIGPIPSSLGNLSNLVELWLSGNHLNGTIPDSFIQLVNLRSLHLEDNNLDGVFPDFLLRDLLSLNKLSLSNNNFHGVLPANTIGQLVNLTSLNLSFNRFHGNIPKSLEKLVNLEYLDLSYNHFSGVIPQSLGQLVHLDIVFLRRNNLQGNIPESFDHIRYLDLSSNALEGSISKLNFSAQSCFYLDLSDNHITGQLPENISDLMPNLLQLFLGKNLINGSIPKSLCKMENLYNLDLSKNKLSGEIPNCWRKGQSSCVINLSSNKLTGAIPSSIGNLDSLASLHLNDNSLQGELPLSMKNLKNLMVLDLGENQFSGTIPTWMMDSCPLLHILRLRQNNFSGNIPSQLCQLSRLQILDLGSNNLLGPIPDCIGNLNAMAFKNSSDNAIMPLATSYRYFELSLSVEWNREELKQVMKGRELDYTSNLQFLVNLDLSNNNFSGSIPEGITALTGLQGLNLSHNHLFGEIPERIGDMKSLESIDFSQNHLSGTIPNSMSKLTGLGHMNLSYNNLSGKIPRESQLLTLDNPLFYIGNPYLCGEPLQKKCPGEEVDQALAESNGEEDEDGKHDDLEKIWFYFVVAVGYATGFWISIGLLFFKKNWRHAYFRWGEKVADKIYVSIALKAAKVKKMMEGNSVDE</sequence>
<evidence type="ECO:0000256" key="12">
    <source>
        <dbReference type="SAM" id="Phobius"/>
    </source>
</evidence>
<gene>
    <name evidence="16" type="ORF">G2W53_022865</name>
</gene>
<feature type="chain" id="PRO_5032816233" evidence="13">
    <location>
        <begin position="22"/>
        <end position="966"/>
    </location>
</feature>
<evidence type="ECO:0000256" key="7">
    <source>
        <dbReference type="ARBA" id="ARBA00022737"/>
    </source>
</evidence>
<keyword evidence="8 12" id="KW-1133">Transmembrane helix</keyword>
<dbReference type="InterPro" id="IPR001611">
    <property type="entry name" value="Leu-rich_rpt"/>
</dbReference>
<dbReference type="InterPro" id="IPR055414">
    <property type="entry name" value="LRR_R13L4/SHOC2-like"/>
</dbReference>
<evidence type="ECO:0000259" key="14">
    <source>
        <dbReference type="Pfam" id="PF08263"/>
    </source>
</evidence>
<dbReference type="FunFam" id="3.80.10.10:FF:000095">
    <property type="entry name" value="LRR receptor-like serine/threonine-protein kinase GSO1"/>
    <property type="match status" value="2"/>
</dbReference>
<evidence type="ECO:0000259" key="15">
    <source>
        <dbReference type="Pfam" id="PF23598"/>
    </source>
</evidence>
<name>A0A834WMI5_9FABA</name>
<evidence type="ECO:0000256" key="10">
    <source>
        <dbReference type="ARBA" id="ARBA00023170"/>
    </source>
</evidence>
<comment type="similarity">
    <text evidence="2">Belongs to the RLP family.</text>
</comment>
<dbReference type="Pfam" id="PF13855">
    <property type="entry name" value="LRR_8"/>
    <property type="match status" value="2"/>
</dbReference>
<keyword evidence="17" id="KW-1185">Reference proteome</keyword>
<reference evidence="16" key="1">
    <citation type="submission" date="2020-09" db="EMBL/GenBank/DDBJ databases">
        <title>Genome-Enabled Discovery of Anthraquinone Biosynthesis in Senna tora.</title>
        <authorList>
            <person name="Kang S.-H."/>
            <person name="Pandey R.P."/>
            <person name="Lee C.-M."/>
            <person name="Sim J.-S."/>
            <person name="Jeong J.-T."/>
            <person name="Choi B.-S."/>
            <person name="Jung M."/>
            <person name="Ginzburg D."/>
            <person name="Zhao K."/>
            <person name="Won S.Y."/>
            <person name="Oh T.-J."/>
            <person name="Yu Y."/>
            <person name="Kim N.-H."/>
            <person name="Lee O.R."/>
            <person name="Lee T.-H."/>
            <person name="Bashyal P."/>
            <person name="Kim T.-S."/>
            <person name="Lee W.-H."/>
            <person name="Kawkins C."/>
            <person name="Kim C.-K."/>
            <person name="Kim J.S."/>
            <person name="Ahn B.O."/>
            <person name="Rhee S.Y."/>
            <person name="Sohng J.K."/>
        </authorList>
    </citation>
    <scope>NUCLEOTIDE SEQUENCE</scope>
    <source>
        <tissue evidence="16">Leaf</tissue>
    </source>
</reference>
<evidence type="ECO:0000256" key="1">
    <source>
        <dbReference type="ARBA" id="ARBA00004251"/>
    </source>
</evidence>
<dbReference type="Pfam" id="PF00560">
    <property type="entry name" value="LRR_1"/>
    <property type="match status" value="11"/>
</dbReference>
<accession>A0A834WMI5</accession>
<evidence type="ECO:0000256" key="3">
    <source>
        <dbReference type="ARBA" id="ARBA00022475"/>
    </source>
</evidence>